<comment type="caution">
    <text evidence="2">The sequence shown here is derived from an EMBL/GenBank/DDBJ whole genome shotgun (WGS) entry which is preliminary data.</text>
</comment>
<dbReference type="Pfam" id="PF13847">
    <property type="entry name" value="Methyltransf_31"/>
    <property type="match status" value="1"/>
</dbReference>
<keyword evidence="3" id="KW-1185">Reference proteome</keyword>
<dbReference type="InterPro" id="IPR025714">
    <property type="entry name" value="Methyltranfer_dom"/>
</dbReference>
<dbReference type="Gene3D" id="3.40.50.150">
    <property type="entry name" value="Vaccinia Virus protein VP39"/>
    <property type="match status" value="1"/>
</dbReference>
<dbReference type="EMBL" id="JAADJZ010000015">
    <property type="protein sequence ID" value="KAF2869625.1"/>
    <property type="molecule type" value="Genomic_DNA"/>
</dbReference>
<feature type="domain" description="Methyltransferase" evidence="1">
    <location>
        <begin position="44"/>
        <end position="150"/>
    </location>
</feature>
<protein>
    <recommendedName>
        <fullName evidence="1">Methyltransferase domain-containing protein</fullName>
    </recommendedName>
</protein>
<dbReference type="SUPFAM" id="SSF53335">
    <property type="entry name" value="S-adenosyl-L-methionine-dependent methyltransferases"/>
    <property type="match status" value="1"/>
</dbReference>
<evidence type="ECO:0000313" key="3">
    <source>
        <dbReference type="Proteomes" id="UP000481861"/>
    </source>
</evidence>
<gene>
    <name evidence="2" type="ORF">BDV95DRAFT_629587</name>
</gene>
<reference evidence="2 3" key="1">
    <citation type="submission" date="2020-01" db="EMBL/GenBank/DDBJ databases">
        <authorList>
            <consortium name="DOE Joint Genome Institute"/>
            <person name="Haridas S."/>
            <person name="Albert R."/>
            <person name="Binder M."/>
            <person name="Bloem J."/>
            <person name="Labutti K."/>
            <person name="Salamov A."/>
            <person name="Andreopoulos B."/>
            <person name="Baker S.E."/>
            <person name="Barry K."/>
            <person name="Bills G."/>
            <person name="Bluhm B.H."/>
            <person name="Cannon C."/>
            <person name="Castanera R."/>
            <person name="Culley D.E."/>
            <person name="Daum C."/>
            <person name="Ezra D."/>
            <person name="Gonzalez J.B."/>
            <person name="Henrissat B."/>
            <person name="Kuo A."/>
            <person name="Liang C."/>
            <person name="Lipzen A."/>
            <person name="Lutzoni F."/>
            <person name="Magnuson J."/>
            <person name="Mondo S."/>
            <person name="Nolan M."/>
            <person name="Ohm R."/>
            <person name="Pangilinan J."/>
            <person name="Park H.-J.H."/>
            <person name="Ramirez L."/>
            <person name="Alfaro M."/>
            <person name="Sun H."/>
            <person name="Tritt A."/>
            <person name="Yoshinaga Y."/>
            <person name="Zwiers L.-H.L."/>
            <person name="Turgeon B.G."/>
            <person name="Goodwin S.B."/>
            <person name="Spatafora J.W."/>
            <person name="Crous P.W."/>
            <person name="Grigoriev I.V."/>
        </authorList>
    </citation>
    <scope>NUCLEOTIDE SEQUENCE [LARGE SCALE GENOMIC DNA]</scope>
    <source>
        <strain evidence="2 3">CBS 611.86</strain>
    </source>
</reference>
<sequence>MSVPEDTYKGPRHNVEYKRLDKQHELLRNYQNNKFILAPIDRSKSNLRILDSATGVGEWLVSASDEVSPTATLIGADISPKHFASHLPKNVSLIGQNIFEEWPAEYHNSFDLVHQRFVLSTCSESASVSAIEKLFKCVKLGGYIQLHEGDSLTIQEGPNHQAFMRYRDFVKKAWSLQDFSPAPGLKLKDWLADAGAVDLVEEVQVMRAGAAAENPEQGQLATDVLLALLDSLRMHMGDFFFSQEDFRTLRSDMERELKEFGNTWHYHIVYGRKPAN</sequence>
<dbReference type="OrthoDB" id="184880at2759"/>
<proteinExistence type="predicted"/>
<name>A0A7C8ML12_9PLEO</name>
<accession>A0A7C8ML12</accession>
<dbReference type="InterPro" id="IPR029063">
    <property type="entry name" value="SAM-dependent_MTases_sf"/>
</dbReference>
<dbReference type="Proteomes" id="UP000481861">
    <property type="component" value="Unassembled WGS sequence"/>
</dbReference>
<organism evidence="2 3">
    <name type="scientific">Massariosphaeria phaeospora</name>
    <dbReference type="NCBI Taxonomy" id="100035"/>
    <lineage>
        <taxon>Eukaryota</taxon>
        <taxon>Fungi</taxon>
        <taxon>Dikarya</taxon>
        <taxon>Ascomycota</taxon>
        <taxon>Pezizomycotina</taxon>
        <taxon>Dothideomycetes</taxon>
        <taxon>Pleosporomycetidae</taxon>
        <taxon>Pleosporales</taxon>
        <taxon>Pleosporales incertae sedis</taxon>
        <taxon>Massariosphaeria</taxon>
    </lineage>
</organism>
<evidence type="ECO:0000259" key="1">
    <source>
        <dbReference type="Pfam" id="PF13847"/>
    </source>
</evidence>
<dbReference type="AlphaFoldDB" id="A0A7C8ML12"/>
<evidence type="ECO:0000313" key="2">
    <source>
        <dbReference type="EMBL" id="KAF2869625.1"/>
    </source>
</evidence>